<sequence length="76" mass="8363">MDAKLLARITLEPGKRGGKPCIRGMRITVYDVLGWMASGMPVQEILADYPELEADDIIACLAFAAEREQRISRVAA</sequence>
<protein>
    <recommendedName>
        <fullName evidence="3">DUF433 domain-containing protein</fullName>
    </recommendedName>
</protein>
<dbReference type="Proteomes" id="UP000241193">
    <property type="component" value="Unassembled WGS sequence"/>
</dbReference>
<accession>A0A2T4IES5</accession>
<name>A0A2T4IES5_9RHOO</name>
<dbReference type="InterPro" id="IPR009057">
    <property type="entry name" value="Homeodomain-like_sf"/>
</dbReference>
<dbReference type="PANTHER" id="PTHR34849">
    <property type="entry name" value="SSL5025 PROTEIN"/>
    <property type="match status" value="1"/>
</dbReference>
<dbReference type="InterPro" id="IPR036388">
    <property type="entry name" value="WH-like_DNA-bd_sf"/>
</dbReference>
<dbReference type="Gene3D" id="1.10.10.10">
    <property type="entry name" value="Winged helix-like DNA-binding domain superfamily/Winged helix DNA-binding domain"/>
    <property type="match status" value="1"/>
</dbReference>
<dbReference type="SUPFAM" id="SSF46689">
    <property type="entry name" value="Homeodomain-like"/>
    <property type="match status" value="1"/>
</dbReference>
<dbReference type="PANTHER" id="PTHR34849:SF5">
    <property type="entry name" value="SSL2733 PROTEIN"/>
    <property type="match status" value="1"/>
</dbReference>
<evidence type="ECO:0000313" key="2">
    <source>
        <dbReference type="Proteomes" id="UP000241193"/>
    </source>
</evidence>
<dbReference type="RefSeq" id="WP_107493595.1">
    <property type="nucleotide sequence ID" value="NZ_PZKC01000007.1"/>
</dbReference>
<dbReference type="EMBL" id="PZKC01000007">
    <property type="protein sequence ID" value="PTD96275.1"/>
    <property type="molecule type" value="Genomic_DNA"/>
</dbReference>
<dbReference type="InterPro" id="IPR007367">
    <property type="entry name" value="DUF433"/>
</dbReference>
<evidence type="ECO:0000313" key="1">
    <source>
        <dbReference type="EMBL" id="PTD96275.1"/>
    </source>
</evidence>
<comment type="caution">
    <text evidence="1">The sequence shown here is derived from an EMBL/GenBank/DDBJ whole genome shotgun (WGS) entry which is preliminary data.</text>
</comment>
<proteinExistence type="predicted"/>
<reference evidence="1 2" key="2">
    <citation type="submission" date="2018-04" db="EMBL/GenBank/DDBJ databases">
        <title>Thauera lacus sp. nov., isolated from an saline lake in Inner Mongolia, China.</title>
        <authorList>
            <person name="Liang Q.-Y."/>
        </authorList>
    </citation>
    <scope>NUCLEOTIDE SEQUENCE [LARGE SCALE GENOMIC DNA]</scope>
    <source>
        <strain evidence="1 2">D20</strain>
    </source>
</reference>
<keyword evidence="2" id="KW-1185">Reference proteome</keyword>
<dbReference type="OrthoDB" id="9809515at2"/>
<dbReference type="AlphaFoldDB" id="A0A2T4IES5"/>
<dbReference type="Pfam" id="PF04255">
    <property type="entry name" value="DUF433"/>
    <property type="match status" value="1"/>
</dbReference>
<organism evidence="1 2">
    <name type="scientific">Pseudothauera lacus</name>
    <dbReference type="NCBI Taxonomy" id="2136175"/>
    <lineage>
        <taxon>Bacteria</taxon>
        <taxon>Pseudomonadati</taxon>
        <taxon>Pseudomonadota</taxon>
        <taxon>Betaproteobacteria</taxon>
        <taxon>Rhodocyclales</taxon>
        <taxon>Zoogloeaceae</taxon>
        <taxon>Pseudothauera</taxon>
    </lineage>
</organism>
<evidence type="ECO:0008006" key="3">
    <source>
        <dbReference type="Google" id="ProtNLM"/>
    </source>
</evidence>
<gene>
    <name evidence="1" type="ORF">C8261_10165</name>
</gene>
<reference evidence="1 2" key="1">
    <citation type="submission" date="2018-03" db="EMBL/GenBank/DDBJ databases">
        <authorList>
            <person name="Keele B.F."/>
        </authorList>
    </citation>
    <scope>NUCLEOTIDE SEQUENCE [LARGE SCALE GENOMIC DNA]</scope>
    <source>
        <strain evidence="1 2">D20</strain>
    </source>
</reference>